<comment type="similarity">
    <text evidence="3">Belongs to the CCNDBP1 family.</text>
</comment>
<evidence type="ECO:0000256" key="6">
    <source>
        <dbReference type="ARBA" id="ARBA00023306"/>
    </source>
</evidence>
<dbReference type="InterPro" id="IPR049318">
    <property type="entry name" value="GCIP_C"/>
</dbReference>
<sequence>MADGFTREHVKSLISTVRTDFLNPFSTREQLHLLQPNVNLVDSDPLSELQKLSQIIKAHSTKVGIVFNPSKFNDNVDAACNELQQFSNSVFFLVSLLPLFYKGKYPDYLIDELDSYVLGLFNGISGMCDEIEKLTQGEELEAVSNLAESPDADGVRLISVGKMWASCDSLSGLAKQGSFGLLDSKIRTSIKLLNDTLLEVEDWLLDPQLESDDPFGLDEVSEGESGDERAASDDMIEFVKQWQTNLKMIKLLLSSFSKSITSHEYKNTEKYASQLSKLNRMHKLVAEKVDELISTIFMLGADFDKEDEELCDITQALNSSLKSILQIIRTLNGTDPKRGKWVDVWEGKYFDSYSVRESLG</sequence>
<evidence type="ECO:0000256" key="5">
    <source>
        <dbReference type="ARBA" id="ARBA00023242"/>
    </source>
</evidence>
<feature type="domain" description="Cyclin-D1-binding protein 1-like N-terminal" evidence="7">
    <location>
        <begin position="48"/>
        <end position="204"/>
    </location>
</feature>
<dbReference type="Pfam" id="PF20936">
    <property type="entry name" value="GCIP_C"/>
    <property type="match status" value="1"/>
</dbReference>
<dbReference type="Pfam" id="PF13324">
    <property type="entry name" value="GCIP_N"/>
    <property type="match status" value="1"/>
</dbReference>
<dbReference type="AlphaFoldDB" id="A0A1G4M9T8"/>
<keyword evidence="6" id="KW-0131">Cell cycle</keyword>
<name>A0A1G4M9T8_LACFM</name>
<dbReference type="InterPro" id="IPR026907">
    <property type="entry name" value="GCIP-like"/>
</dbReference>
<evidence type="ECO:0000256" key="3">
    <source>
        <dbReference type="ARBA" id="ARBA00008940"/>
    </source>
</evidence>
<reference evidence="9" key="1">
    <citation type="submission" date="2016-03" db="EMBL/GenBank/DDBJ databases">
        <authorList>
            <person name="Devillers H."/>
        </authorList>
    </citation>
    <scope>NUCLEOTIDE SEQUENCE [LARGE SCALE GENOMIC DNA]</scope>
    <source>
        <strain evidence="9">CBS 6772</strain>
    </source>
</reference>
<evidence type="ECO:0000256" key="1">
    <source>
        <dbReference type="ARBA" id="ARBA00004123"/>
    </source>
</evidence>
<dbReference type="GO" id="GO:0005737">
    <property type="term" value="C:cytoplasm"/>
    <property type="evidence" value="ECO:0007669"/>
    <property type="project" value="UniProtKB-SubCell"/>
</dbReference>
<keyword evidence="4" id="KW-0963">Cytoplasm</keyword>
<dbReference type="OrthoDB" id="4088536at2759"/>
<keyword evidence="10" id="KW-1185">Reference proteome</keyword>
<dbReference type="PANTHER" id="PTHR15492">
    <property type="entry name" value="CYCLIN D1-BINDING PROTEIN 1"/>
    <property type="match status" value="1"/>
</dbReference>
<dbReference type="GO" id="GO:0005634">
    <property type="term" value="C:nucleus"/>
    <property type="evidence" value="ECO:0007669"/>
    <property type="project" value="UniProtKB-SubCell"/>
</dbReference>
<dbReference type="Gene3D" id="1.20.1410.10">
    <property type="entry name" value="I/LWEQ domain"/>
    <property type="match status" value="1"/>
</dbReference>
<evidence type="ECO:0000259" key="8">
    <source>
        <dbReference type="Pfam" id="PF20936"/>
    </source>
</evidence>
<protein>
    <submittedName>
        <fullName evidence="9">LAFE_0C07932g1_1</fullName>
    </submittedName>
</protein>
<dbReference type="PANTHER" id="PTHR15492:SF1">
    <property type="entry name" value="CYCLIN-D1-BINDING PROTEIN 1"/>
    <property type="match status" value="1"/>
</dbReference>
<feature type="domain" description="Cyclin-D1-binding protein 1-like C-terminal" evidence="8">
    <location>
        <begin position="223"/>
        <end position="318"/>
    </location>
</feature>
<evidence type="ECO:0000259" key="7">
    <source>
        <dbReference type="Pfam" id="PF13324"/>
    </source>
</evidence>
<evidence type="ECO:0000256" key="4">
    <source>
        <dbReference type="ARBA" id="ARBA00022490"/>
    </source>
</evidence>
<evidence type="ECO:0000313" key="10">
    <source>
        <dbReference type="Proteomes" id="UP000190831"/>
    </source>
</evidence>
<keyword evidence="5" id="KW-0539">Nucleus</keyword>
<gene>
    <name evidence="9" type="ORF">LAFE_0C07932G</name>
</gene>
<dbReference type="EMBL" id="LT598485">
    <property type="protein sequence ID" value="SCW00607.1"/>
    <property type="molecule type" value="Genomic_DNA"/>
</dbReference>
<dbReference type="Proteomes" id="UP000190831">
    <property type="component" value="Chromosome C"/>
</dbReference>
<evidence type="ECO:0000313" key="9">
    <source>
        <dbReference type="EMBL" id="SCW00607.1"/>
    </source>
</evidence>
<dbReference type="InterPro" id="IPR049317">
    <property type="entry name" value="GCIP-like_N"/>
</dbReference>
<dbReference type="STRING" id="4955.A0A1G4M9T8"/>
<comment type="subcellular location">
    <subcellularLocation>
        <location evidence="2">Cytoplasm</location>
    </subcellularLocation>
    <subcellularLocation>
        <location evidence="1">Nucleus</location>
    </subcellularLocation>
</comment>
<accession>A0A1G4M9T8</accession>
<organism evidence="9 10">
    <name type="scientific">Lachancea fermentati</name>
    <name type="common">Zygosaccharomyces fermentati</name>
    <dbReference type="NCBI Taxonomy" id="4955"/>
    <lineage>
        <taxon>Eukaryota</taxon>
        <taxon>Fungi</taxon>
        <taxon>Dikarya</taxon>
        <taxon>Ascomycota</taxon>
        <taxon>Saccharomycotina</taxon>
        <taxon>Saccharomycetes</taxon>
        <taxon>Saccharomycetales</taxon>
        <taxon>Saccharomycetaceae</taxon>
        <taxon>Lachancea</taxon>
    </lineage>
</organism>
<evidence type="ECO:0000256" key="2">
    <source>
        <dbReference type="ARBA" id="ARBA00004496"/>
    </source>
</evidence>
<proteinExistence type="inferred from homology"/>